<dbReference type="KEGG" id="fek:C1H87_00145"/>
<dbReference type="PROSITE" id="PS51257">
    <property type="entry name" value="PROKAR_LIPOPROTEIN"/>
    <property type="match status" value="1"/>
</dbReference>
<gene>
    <name evidence="1" type="ORF">C1H87_00145</name>
</gene>
<dbReference type="OrthoDB" id="1441026at2"/>
<accession>A0A2K9PJH5</accession>
<name>A0A2K9PJH5_9FLAO</name>
<proteinExistence type="predicted"/>
<dbReference type="Proteomes" id="UP000235826">
    <property type="component" value="Chromosome"/>
</dbReference>
<protein>
    <submittedName>
        <fullName evidence="1">Uncharacterized protein</fullName>
    </submittedName>
</protein>
<evidence type="ECO:0000313" key="2">
    <source>
        <dbReference type="Proteomes" id="UP000235826"/>
    </source>
</evidence>
<dbReference type="AlphaFoldDB" id="A0A2K9PJH5"/>
<dbReference type="Gene3D" id="2.40.128.510">
    <property type="entry name" value="Protein of unknown function DUF4738"/>
    <property type="match status" value="1"/>
</dbReference>
<evidence type="ECO:0000313" key="1">
    <source>
        <dbReference type="EMBL" id="AUP77211.1"/>
    </source>
</evidence>
<dbReference type="RefSeq" id="WP_102753871.1">
    <property type="nucleotide sequence ID" value="NZ_CP025791.1"/>
</dbReference>
<sequence length="188" mass="22002">MKKLAVLMFLSIITLISCDGRDRKYKTNTEVLKENKLLKSFKEAIKFVPETYTEIKSDTILSNGFKIKINYYSVENDFVLETKKSKNDSLIKIHHKNFEAQLLVFKNNTIINQSLINKKLFYNDDITFWQNAIMQFVWIDHEASNKNELYLNTSFCIPSTEECKDFVLKINKQGIIKIEEVIILSNTV</sequence>
<keyword evidence="2" id="KW-1185">Reference proteome</keyword>
<organism evidence="1 2">
    <name type="scientific">Flavivirga eckloniae</name>
    <dbReference type="NCBI Taxonomy" id="1803846"/>
    <lineage>
        <taxon>Bacteria</taxon>
        <taxon>Pseudomonadati</taxon>
        <taxon>Bacteroidota</taxon>
        <taxon>Flavobacteriia</taxon>
        <taxon>Flavobacteriales</taxon>
        <taxon>Flavobacteriaceae</taxon>
        <taxon>Flavivirga</taxon>
    </lineage>
</organism>
<dbReference type="EMBL" id="CP025791">
    <property type="protein sequence ID" value="AUP77211.1"/>
    <property type="molecule type" value="Genomic_DNA"/>
</dbReference>
<reference evidence="1 2" key="1">
    <citation type="submission" date="2018-01" db="EMBL/GenBank/DDBJ databases">
        <title>Complete genome sequence of Flavivirga eckloniae ECD14 isolated from seaweed Ecklonia cava.</title>
        <authorList>
            <person name="Lee J.H."/>
            <person name="Baik K.S."/>
            <person name="Seong C.N."/>
        </authorList>
    </citation>
    <scope>NUCLEOTIDE SEQUENCE [LARGE SCALE GENOMIC DNA]</scope>
    <source>
        <strain evidence="1 2">ECD14</strain>
    </source>
</reference>